<dbReference type="FunFam" id="1.10.10.920:FF:000001">
    <property type="entry name" value="Coproporphyrinogen-III oxidase"/>
    <property type="match status" value="1"/>
</dbReference>
<feature type="binding site" evidence="16">
    <location>
        <position position="176"/>
    </location>
    <ligand>
        <name>S-adenosyl-L-methionine</name>
        <dbReference type="ChEBI" id="CHEBI:59789"/>
        <label>2</label>
    </ligand>
</feature>
<dbReference type="Pfam" id="PF04055">
    <property type="entry name" value="Radical_SAM"/>
    <property type="match status" value="1"/>
</dbReference>
<dbReference type="GO" id="GO:0005737">
    <property type="term" value="C:cytoplasm"/>
    <property type="evidence" value="ECO:0007669"/>
    <property type="project" value="UniProtKB-SubCell"/>
</dbReference>
<proteinExistence type="inferred from homology"/>
<evidence type="ECO:0000313" key="20">
    <source>
        <dbReference type="Proteomes" id="UP000501466"/>
    </source>
</evidence>
<feature type="binding site" evidence="16">
    <location>
        <position position="213"/>
    </location>
    <ligand>
        <name>S-adenosyl-L-methionine</name>
        <dbReference type="ChEBI" id="CHEBI:59789"/>
        <label>2</label>
    </ligand>
</feature>
<dbReference type="GO" id="GO:0051989">
    <property type="term" value="F:coproporphyrinogen dehydrogenase activity"/>
    <property type="evidence" value="ECO:0007669"/>
    <property type="project" value="UniProtKB-EC"/>
</dbReference>
<evidence type="ECO:0000256" key="15">
    <source>
        <dbReference type="PIRNR" id="PIRNR000167"/>
    </source>
</evidence>
<name>A0A6F8PLB2_9GAMM</name>
<comment type="function">
    <text evidence="13">Involved in the heme biosynthesis. Catalyzes the anaerobic oxidative decarboxylation of propionate groups of rings A and B of coproporphyrinogen III to yield the vinyl groups in protoporphyrinogen IX.</text>
</comment>
<dbReference type="PIRSF" id="PIRSF000167">
    <property type="entry name" value="HemN"/>
    <property type="match status" value="1"/>
</dbReference>
<evidence type="ECO:0000256" key="12">
    <source>
        <dbReference type="ARBA" id="ARBA00023244"/>
    </source>
</evidence>
<keyword evidence="7 15" id="KW-0949">S-adenosyl-L-methionine</keyword>
<comment type="subcellular location">
    <subcellularLocation>
        <location evidence="1 15">Cytoplasm</location>
    </subcellularLocation>
</comment>
<comment type="similarity">
    <text evidence="3 15">Belongs to the anaerobic coproporphyrinogen-III oxidase family.</text>
</comment>
<evidence type="ECO:0000256" key="1">
    <source>
        <dbReference type="ARBA" id="ARBA00004496"/>
    </source>
</evidence>
<feature type="binding site" evidence="16">
    <location>
        <position position="188"/>
    </location>
    <ligand>
        <name>S-adenosyl-L-methionine</name>
        <dbReference type="ChEBI" id="CHEBI:59789"/>
        <label>2</label>
    </ligand>
</feature>
<dbReference type="AlphaFoldDB" id="A0A6F8PLB2"/>
<evidence type="ECO:0000256" key="6">
    <source>
        <dbReference type="ARBA" id="ARBA00022490"/>
    </source>
</evidence>
<dbReference type="InterPro" id="IPR058240">
    <property type="entry name" value="rSAM_sf"/>
</dbReference>
<evidence type="ECO:0000256" key="2">
    <source>
        <dbReference type="ARBA" id="ARBA00004785"/>
    </source>
</evidence>
<comment type="catalytic activity">
    <reaction evidence="14 15">
        <text>coproporphyrinogen III + 2 S-adenosyl-L-methionine = protoporphyrinogen IX + 2 5'-deoxyadenosine + 2 L-methionine + 2 CO2</text>
        <dbReference type="Rhea" id="RHEA:15425"/>
        <dbReference type="ChEBI" id="CHEBI:16526"/>
        <dbReference type="ChEBI" id="CHEBI:17319"/>
        <dbReference type="ChEBI" id="CHEBI:57307"/>
        <dbReference type="ChEBI" id="CHEBI:57309"/>
        <dbReference type="ChEBI" id="CHEBI:57844"/>
        <dbReference type="ChEBI" id="CHEBI:59789"/>
        <dbReference type="EC" id="1.3.98.3"/>
    </reaction>
</comment>
<dbReference type="EMBL" id="AP021888">
    <property type="protein sequence ID" value="BBP42837.1"/>
    <property type="molecule type" value="Genomic_DNA"/>
</dbReference>
<dbReference type="RefSeq" id="WP_173290612.1">
    <property type="nucleotide sequence ID" value="NZ_AP021888.1"/>
</dbReference>
<feature type="binding site" evidence="16">
    <location>
        <position position="149"/>
    </location>
    <ligand>
        <name>S-adenosyl-L-methionine</name>
        <dbReference type="ChEBI" id="CHEBI:59789"/>
        <label>1</label>
    </ligand>
</feature>
<evidence type="ECO:0000256" key="9">
    <source>
        <dbReference type="ARBA" id="ARBA00023002"/>
    </source>
</evidence>
<dbReference type="InterPro" id="IPR007197">
    <property type="entry name" value="rSAM"/>
</dbReference>
<keyword evidence="20" id="KW-1185">Reference proteome</keyword>
<dbReference type="SMART" id="SM00729">
    <property type="entry name" value="Elp3"/>
    <property type="match status" value="1"/>
</dbReference>
<reference evidence="20" key="1">
    <citation type="submission" date="2019-11" db="EMBL/GenBank/DDBJ databases">
        <title>Isolation and characterization of two novel species in the genus Thiomicrorhabdus.</title>
        <authorList>
            <person name="Mochizuki J."/>
            <person name="Kojima H."/>
            <person name="Fukui M."/>
        </authorList>
    </citation>
    <scope>NUCLEOTIDE SEQUENCE [LARGE SCALE GENOMIC DNA]</scope>
    <source>
        <strain evidence="20">AkT22</strain>
    </source>
</reference>
<evidence type="ECO:0000256" key="10">
    <source>
        <dbReference type="ARBA" id="ARBA00023004"/>
    </source>
</evidence>
<evidence type="ECO:0000256" key="5">
    <source>
        <dbReference type="ARBA" id="ARBA00022485"/>
    </source>
</evidence>
<evidence type="ECO:0000256" key="16">
    <source>
        <dbReference type="PIRSR" id="PIRSR000167-1"/>
    </source>
</evidence>
<keyword evidence="10 15" id="KW-0408">Iron</keyword>
<feature type="domain" description="Radical SAM core" evidence="18">
    <location>
        <begin position="48"/>
        <end position="292"/>
    </location>
</feature>
<comment type="subunit">
    <text evidence="4">Monomer.</text>
</comment>
<keyword evidence="5 15" id="KW-0004">4Fe-4S</keyword>
<comment type="cofactor">
    <cofactor evidence="15 17">
        <name>[4Fe-4S] cluster</name>
        <dbReference type="ChEBI" id="CHEBI:49883"/>
    </cofactor>
    <text evidence="15 17">Binds 1 [4Fe-4S] cluster. The cluster is coordinated with 3 cysteines and an exchangeable S-adenosyl-L-methionine.</text>
</comment>
<feature type="binding site" evidence="16">
    <location>
        <position position="114"/>
    </location>
    <ligand>
        <name>S-adenosyl-L-methionine</name>
        <dbReference type="ChEBI" id="CHEBI:59789"/>
        <label>1</label>
    </ligand>
</feature>
<dbReference type="GO" id="GO:0006782">
    <property type="term" value="P:protoporphyrinogen IX biosynthetic process"/>
    <property type="evidence" value="ECO:0007669"/>
    <property type="project" value="UniProtKB-UniPathway"/>
</dbReference>
<dbReference type="InterPro" id="IPR004558">
    <property type="entry name" value="Coprogen_oxidase_HemN"/>
</dbReference>
<evidence type="ECO:0000313" key="19">
    <source>
        <dbReference type="EMBL" id="BBP42837.1"/>
    </source>
</evidence>
<feature type="binding site" evidence="17">
    <location>
        <position position="67"/>
    </location>
    <ligand>
        <name>[4Fe-4S] cluster</name>
        <dbReference type="ChEBI" id="CHEBI:49883"/>
        <note>4Fe-4S-S-AdoMet</note>
    </ligand>
</feature>
<keyword evidence="11 15" id="KW-0411">Iron-sulfur</keyword>
<protein>
    <recommendedName>
        <fullName evidence="15">Coproporphyrinogen-III oxidase</fullName>
        <ecNumber evidence="15">1.3.98.3</ecNumber>
    </recommendedName>
</protein>
<dbReference type="EC" id="1.3.98.3" evidence="15"/>
<dbReference type="GO" id="GO:0004109">
    <property type="term" value="F:coproporphyrinogen oxidase activity"/>
    <property type="evidence" value="ECO:0007669"/>
    <property type="project" value="InterPro"/>
</dbReference>
<keyword evidence="12 15" id="KW-0627">Porphyrin biosynthesis</keyword>
<feature type="binding site" evidence="16">
    <location>
        <position position="333"/>
    </location>
    <ligand>
        <name>S-adenosyl-L-methionine</name>
        <dbReference type="ChEBI" id="CHEBI:59789"/>
        <label>1</label>
    </ligand>
</feature>
<dbReference type="PANTHER" id="PTHR13932">
    <property type="entry name" value="COPROPORPHYRINIGEN III OXIDASE"/>
    <property type="match status" value="1"/>
</dbReference>
<feature type="binding site" evidence="17">
    <location>
        <position position="70"/>
    </location>
    <ligand>
        <name>[4Fe-4S] cluster</name>
        <dbReference type="ChEBI" id="CHEBI:49883"/>
        <note>4Fe-4S-S-AdoMet</note>
    </ligand>
</feature>
<evidence type="ECO:0000256" key="13">
    <source>
        <dbReference type="ARBA" id="ARBA00024295"/>
    </source>
</evidence>
<dbReference type="SFLD" id="SFLDG01065">
    <property type="entry name" value="anaerobic_coproporphyrinogen-I"/>
    <property type="match status" value="1"/>
</dbReference>
<dbReference type="NCBIfam" id="TIGR00538">
    <property type="entry name" value="hemN"/>
    <property type="match status" value="1"/>
</dbReference>
<gene>
    <name evidence="19" type="primary">hemN</name>
    <name evidence="19" type="ORF">THMIRHAT_05830</name>
</gene>
<evidence type="ECO:0000256" key="11">
    <source>
        <dbReference type="ARBA" id="ARBA00023014"/>
    </source>
</evidence>
<accession>A0A6F8PLB2</accession>
<evidence type="ECO:0000256" key="14">
    <source>
        <dbReference type="ARBA" id="ARBA00048321"/>
    </source>
</evidence>
<sequence>MEQTIQFDEALIKRYNQSGPRYTSYPTAVQFTEGFGIADYQRAVERSNQSDKALSLYFHIPFCDTVCFFCACNKVWTRDRSKAKPYLERLFKEIEMQSKLFDPSRKVDQLHWGGGTPTFINMEEMTQLMNKTRQHFNLHDDDSGEYSIEIDPREANRESVKLLRTLGFNRMSLGVQDFDEKVQKAVNRIQTQAETFEVLDAAHESGFMSVNVDLIYGLPLQTETGFIKTLDRVLEANPDRFSIFNYAHMPSMFPTQKKMNEADMPSPDEKLAILYAATQRLLEAGYVYIGMDHFAKPDDELAIAQRNETLYRNFQGYSTHAECDLVGMGATSISLINNTYAQNYKGLDEYYAAIDSEKLAVFRGVELNEDDELRRDVITRLISHFHLNFAKIDALWGVRFDEYFASELKALAPMVEDGLVKMTSSDIYVTAAGRLLIRNICMVFDAYLKQGTQNRFSKVI</sequence>
<dbReference type="InterPro" id="IPR006638">
    <property type="entry name" value="Elp3/MiaA/NifB-like_rSAM"/>
</dbReference>
<feature type="binding site" evidence="17">
    <location>
        <position position="63"/>
    </location>
    <ligand>
        <name>[4Fe-4S] cluster</name>
        <dbReference type="ChEBI" id="CHEBI:49883"/>
        <note>4Fe-4S-S-AdoMet</note>
    </ligand>
</feature>
<evidence type="ECO:0000259" key="18">
    <source>
        <dbReference type="PROSITE" id="PS51918"/>
    </source>
</evidence>
<dbReference type="FunFam" id="3.80.30.20:FF:000012">
    <property type="entry name" value="Coproporphyrinogen-III oxidase"/>
    <property type="match status" value="1"/>
</dbReference>
<dbReference type="InterPro" id="IPR034505">
    <property type="entry name" value="Coproporphyrinogen-III_oxidase"/>
</dbReference>
<dbReference type="KEGG" id="tzo:THMIRHAT_05830"/>
<dbReference type="SUPFAM" id="SSF102114">
    <property type="entry name" value="Radical SAM enzymes"/>
    <property type="match status" value="1"/>
</dbReference>
<evidence type="ECO:0000256" key="8">
    <source>
        <dbReference type="ARBA" id="ARBA00022723"/>
    </source>
</evidence>
<dbReference type="Gene3D" id="1.10.10.920">
    <property type="match status" value="1"/>
</dbReference>
<evidence type="ECO:0000256" key="7">
    <source>
        <dbReference type="ARBA" id="ARBA00022691"/>
    </source>
</evidence>
<comment type="pathway">
    <text evidence="2 15">Porphyrin-containing compound metabolism; protoporphyrin-IX biosynthesis; protoporphyrinogen-IX from coproporphyrinogen-III (AdoMet route): step 1/1.</text>
</comment>
<dbReference type="Proteomes" id="UP000501466">
    <property type="component" value="Chromosome"/>
</dbReference>
<feature type="binding site" evidence="16">
    <location>
        <begin position="115"/>
        <end position="116"/>
    </location>
    <ligand>
        <name>S-adenosyl-L-methionine</name>
        <dbReference type="ChEBI" id="CHEBI:59789"/>
        <label>2</label>
    </ligand>
</feature>
<feature type="binding site" evidence="16">
    <location>
        <position position="57"/>
    </location>
    <ligand>
        <name>S-adenosyl-L-methionine</name>
        <dbReference type="ChEBI" id="CHEBI:59789"/>
        <label>1</label>
    </ligand>
</feature>
<dbReference type="SFLD" id="SFLDG01082">
    <property type="entry name" value="B12-binding_domain_containing"/>
    <property type="match status" value="1"/>
</dbReference>
<keyword evidence="8 15" id="KW-0479">Metal-binding</keyword>
<dbReference type="UniPathway" id="UPA00251">
    <property type="reaction ID" value="UER00323"/>
</dbReference>
<evidence type="ECO:0000256" key="3">
    <source>
        <dbReference type="ARBA" id="ARBA00005493"/>
    </source>
</evidence>
<dbReference type="CDD" id="cd01335">
    <property type="entry name" value="Radical_SAM"/>
    <property type="match status" value="1"/>
</dbReference>
<feature type="binding site" evidence="16">
    <location>
        <position position="247"/>
    </location>
    <ligand>
        <name>S-adenosyl-L-methionine</name>
        <dbReference type="ChEBI" id="CHEBI:59789"/>
        <label>2</label>
    </ligand>
</feature>
<dbReference type="Gene3D" id="3.80.30.20">
    <property type="entry name" value="tm_1862 like domain"/>
    <property type="match status" value="1"/>
</dbReference>
<feature type="binding site" evidence="16">
    <location>
        <begin position="69"/>
        <end position="71"/>
    </location>
    <ligand>
        <name>S-adenosyl-L-methionine</name>
        <dbReference type="ChEBI" id="CHEBI:59789"/>
        <label>2</label>
    </ligand>
</feature>
<evidence type="ECO:0000256" key="17">
    <source>
        <dbReference type="PIRSR" id="PIRSR000167-2"/>
    </source>
</evidence>
<organism evidence="19 20">
    <name type="scientific">Thiosulfativibrio zosterae</name>
    <dbReference type="NCBI Taxonomy" id="2675053"/>
    <lineage>
        <taxon>Bacteria</taxon>
        <taxon>Pseudomonadati</taxon>
        <taxon>Pseudomonadota</taxon>
        <taxon>Gammaproteobacteria</taxon>
        <taxon>Thiotrichales</taxon>
        <taxon>Piscirickettsiaceae</taxon>
        <taxon>Thiosulfativibrio</taxon>
    </lineage>
</organism>
<evidence type="ECO:0000256" key="4">
    <source>
        <dbReference type="ARBA" id="ARBA00011245"/>
    </source>
</evidence>
<dbReference type="SFLD" id="SFLDS00029">
    <property type="entry name" value="Radical_SAM"/>
    <property type="match status" value="1"/>
</dbReference>
<dbReference type="PANTHER" id="PTHR13932:SF6">
    <property type="entry name" value="OXYGEN-INDEPENDENT COPROPORPHYRINOGEN III OXIDASE"/>
    <property type="match status" value="1"/>
</dbReference>
<keyword evidence="6 15" id="KW-0963">Cytoplasm</keyword>
<dbReference type="GO" id="GO:0046872">
    <property type="term" value="F:metal ion binding"/>
    <property type="evidence" value="ECO:0007669"/>
    <property type="project" value="UniProtKB-KW"/>
</dbReference>
<dbReference type="InterPro" id="IPR023404">
    <property type="entry name" value="rSAM_horseshoe"/>
</dbReference>
<keyword evidence="9 15" id="KW-0560">Oxidoreductase</keyword>
<dbReference type="GO" id="GO:0051539">
    <property type="term" value="F:4 iron, 4 sulfur cluster binding"/>
    <property type="evidence" value="ECO:0007669"/>
    <property type="project" value="UniProtKB-KW"/>
</dbReference>
<dbReference type="PROSITE" id="PS51918">
    <property type="entry name" value="RADICAL_SAM"/>
    <property type="match status" value="1"/>
</dbReference>